<dbReference type="InterPro" id="IPR006157">
    <property type="entry name" value="FolB_dom"/>
</dbReference>
<evidence type="ECO:0000256" key="6">
    <source>
        <dbReference type="RuleBase" id="RU362079"/>
    </source>
</evidence>
<dbReference type="NCBIfam" id="TIGR00526">
    <property type="entry name" value="folB_dom"/>
    <property type="match status" value="1"/>
</dbReference>
<sequence>METYILLENLRLYAYHGVGIQETRVGNHFLINLKIKIDIAKAVQSDCLEDTISYATVFEIVKKEMEIPSKLLEHVAGRIILALRKEFPAIETIELKLSKNNPPMGADLDSASVLLIDERK</sequence>
<dbReference type="NCBIfam" id="TIGR00525">
    <property type="entry name" value="folB"/>
    <property type="match status" value="1"/>
</dbReference>
<dbReference type="Proteomes" id="UP000184480">
    <property type="component" value="Unassembled WGS sequence"/>
</dbReference>
<evidence type="ECO:0000313" key="9">
    <source>
        <dbReference type="Proteomes" id="UP000184480"/>
    </source>
</evidence>
<proteinExistence type="inferred from homology"/>
<dbReference type="RefSeq" id="WP_062184058.1">
    <property type="nucleotide sequence ID" value="NZ_BBXL01000025.1"/>
</dbReference>
<comment type="pathway">
    <text evidence="2 6">Cofactor biosynthesis; tetrahydrofolate biosynthesis; 2-amino-4-hydroxy-6-hydroxymethyl-7,8-dihydropteridine diphosphate from 7,8-dihydroneopterin triphosphate: step 3/4.</text>
</comment>
<comment type="function">
    <text evidence="6">Catalyzes the conversion of 7,8-dihydroneopterin to 6-hydroxymethyl-7,8-dihydropterin.</text>
</comment>
<reference evidence="9" key="1">
    <citation type="submission" date="2016-11" db="EMBL/GenBank/DDBJ databases">
        <authorList>
            <person name="Varghese N."/>
            <person name="Submissions S."/>
        </authorList>
    </citation>
    <scope>NUCLEOTIDE SEQUENCE [LARGE SCALE GENOMIC DNA]</scope>
    <source>
        <strain evidence="9">DSM 27370</strain>
    </source>
</reference>
<dbReference type="InterPro" id="IPR043133">
    <property type="entry name" value="GTP-CH-I_C/QueF"/>
</dbReference>
<evidence type="ECO:0000256" key="3">
    <source>
        <dbReference type="ARBA" id="ARBA00005708"/>
    </source>
</evidence>
<dbReference type="PANTHER" id="PTHR42844">
    <property type="entry name" value="DIHYDRONEOPTERIN ALDOLASE 1-RELATED"/>
    <property type="match status" value="1"/>
</dbReference>
<dbReference type="SUPFAM" id="SSF55620">
    <property type="entry name" value="Tetrahydrobiopterin biosynthesis enzymes-like"/>
    <property type="match status" value="1"/>
</dbReference>
<dbReference type="GO" id="GO:0004150">
    <property type="term" value="F:dihydroneopterin aldolase activity"/>
    <property type="evidence" value="ECO:0007669"/>
    <property type="project" value="UniProtKB-UniRule"/>
</dbReference>
<keyword evidence="4 6" id="KW-0289">Folate biosynthesis</keyword>
<dbReference type="InterPro" id="IPR006156">
    <property type="entry name" value="Dihydroneopterin_aldolase"/>
</dbReference>
<dbReference type="STRING" id="1346286.SAMN05444362_104128"/>
<dbReference type="OrthoDB" id="9803748at2"/>
<gene>
    <name evidence="8" type="ORF">SAMN05444362_104128</name>
</gene>
<dbReference type="EC" id="4.1.2.25" evidence="6"/>
<evidence type="ECO:0000256" key="5">
    <source>
        <dbReference type="ARBA" id="ARBA00023239"/>
    </source>
</evidence>
<dbReference type="PANTHER" id="PTHR42844:SF1">
    <property type="entry name" value="DIHYDRONEOPTERIN ALDOLASE 1-RELATED"/>
    <property type="match status" value="1"/>
</dbReference>
<dbReference type="GO" id="GO:0046654">
    <property type="term" value="P:tetrahydrofolate biosynthetic process"/>
    <property type="evidence" value="ECO:0007669"/>
    <property type="project" value="UniProtKB-UniRule"/>
</dbReference>
<organism evidence="8 9">
    <name type="scientific">Dysgonomonas macrotermitis</name>
    <dbReference type="NCBI Taxonomy" id="1346286"/>
    <lineage>
        <taxon>Bacteria</taxon>
        <taxon>Pseudomonadati</taxon>
        <taxon>Bacteroidota</taxon>
        <taxon>Bacteroidia</taxon>
        <taxon>Bacteroidales</taxon>
        <taxon>Dysgonomonadaceae</taxon>
        <taxon>Dysgonomonas</taxon>
    </lineage>
</organism>
<keyword evidence="5 6" id="KW-0456">Lyase</keyword>
<accession>A0A1M4ZLN3</accession>
<dbReference type="GO" id="GO:0046656">
    <property type="term" value="P:folic acid biosynthetic process"/>
    <property type="evidence" value="ECO:0007669"/>
    <property type="project" value="UniProtKB-UniRule"/>
</dbReference>
<dbReference type="Gene3D" id="3.30.1130.10">
    <property type="match status" value="1"/>
</dbReference>
<name>A0A1M4ZLN3_9BACT</name>
<feature type="domain" description="Dihydroneopterin aldolase/epimerase" evidence="7">
    <location>
        <begin position="5"/>
        <end position="117"/>
    </location>
</feature>
<dbReference type="AlphaFoldDB" id="A0A1M4ZLN3"/>
<evidence type="ECO:0000256" key="2">
    <source>
        <dbReference type="ARBA" id="ARBA00005013"/>
    </source>
</evidence>
<dbReference type="GO" id="GO:0005737">
    <property type="term" value="C:cytoplasm"/>
    <property type="evidence" value="ECO:0007669"/>
    <property type="project" value="TreeGrafter"/>
</dbReference>
<dbReference type="UniPathway" id="UPA00077">
    <property type="reaction ID" value="UER00154"/>
</dbReference>
<protein>
    <recommendedName>
        <fullName evidence="6">7,8-dihydroneopterin aldolase</fullName>
        <ecNumber evidence="6">4.1.2.25</ecNumber>
    </recommendedName>
</protein>
<evidence type="ECO:0000256" key="4">
    <source>
        <dbReference type="ARBA" id="ARBA00022909"/>
    </source>
</evidence>
<evidence type="ECO:0000256" key="1">
    <source>
        <dbReference type="ARBA" id="ARBA00001353"/>
    </source>
</evidence>
<keyword evidence="9" id="KW-1185">Reference proteome</keyword>
<dbReference type="SMART" id="SM00905">
    <property type="entry name" value="FolB"/>
    <property type="match status" value="1"/>
</dbReference>
<comment type="similarity">
    <text evidence="3 6">Belongs to the DHNA family.</text>
</comment>
<dbReference type="EMBL" id="FQUC01000004">
    <property type="protein sequence ID" value="SHF18990.1"/>
    <property type="molecule type" value="Genomic_DNA"/>
</dbReference>
<dbReference type="Pfam" id="PF02152">
    <property type="entry name" value="FolB"/>
    <property type="match status" value="1"/>
</dbReference>
<evidence type="ECO:0000259" key="7">
    <source>
        <dbReference type="SMART" id="SM00905"/>
    </source>
</evidence>
<comment type="catalytic activity">
    <reaction evidence="1 6">
        <text>7,8-dihydroneopterin = 6-hydroxymethyl-7,8-dihydropterin + glycolaldehyde</text>
        <dbReference type="Rhea" id="RHEA:10540"/>
        <dbReference type="ChEBI" id="CHEBI:17001"/>
        <dbReference type="ChEBI" id="CHEBI:17071"/>
        <dbReference type="ChEBI" id="CHEBI:44841"/>
        <dbReference type="EC" id="4.1.2.25"/>
    </reaction>
</comment>
<evidence type="ECO:0000313" key="8">
    <source>
        <dbReference type="EMBL" id="SHF18990.1"/>
    </source>
</evidence>